<accession>A0A1X0RBI6</accession>
<evidence type="ECO:0000313" key="5">
    <source>
        <dbReference type="EMBL" id="ORE09415.1"/>
    </source>
</evidence>
<dbReference type="Pfam" id="PF02162">
    <property type="entry name" value="XYPPX"/>
    <property type="match status" value="1"/>
</dbReference>
<keyword evidence="4" id="KW-0732">Signal</keyword>
<protein>
    <recommendedName>
        <fullName evidence="1">Rhodopsin</fullName>
    </recommendedName>
</protein>
<evidence type="ECO:0000256" key="4">
    <source>
        <dbReference type="SAM" id="SignalP"/>
    </source>
</evidence>
<reference evidence="5" key="1">
    <citation type="journal article" date="2016" name="Proc. Natl. Acad. Sci. U.S.A.">
        <title>Lipid metabolic changes in an early divergent fungus govern the establishment of a mutualistic symbiosis with endobacteria.</title>
        <authorList>
            <person name="Lastovetsky O.A."/>
            <person name="Gaspar M.L."/>
            <person name="Mondo S.J."/>
            <person name="LaButti K.M."/>
            <person name="Sandor L."/>
            <person name="Grigoriev I.V."/>
            <person name="Henry S.A."/>
            <person name="Pawlowska T.E."/>
        </authorList>
    </citation>
    <scope>NUCLEOTIDE SEQUENCE [LARGE SCALE GENOMIC DNA]</scope>
    <source>
        <strain evidence="5">ATCC 52814</strain>
    </source>
</reference>
<evidence type="ECO:0000256" key="1">
    <source>
        <dbReference type="ARBA" id="ARBA00013487"/>
    </source>
</evidence>
<organism evidence="5">
    <name type="scientific">Rhizopus microsporus var. microsporus</name>
    <dbReference type="NCBI Taxonomy" id="86635"/>
    <lineage>
        <taxon>Eukaryota</taxon>
        <taxon>Fungi</taxon>
        <taxon>Fungi incertae sedis</taxon>
        <taxon>Mucoromycota</taxon>
        <taxon>Mucoromycotina</taxon>
        <taxon>Mucoromycetes</taxon>
        <taxon>Mucorales</taxon>
        <taxon>Mucorineae</taxon>
        <taxon>Rhizopodaceae</taxon>
        <taxon>Rhizopus</taxon>
    </lineage>
</organism>
<feature type="chain" id="PRO_5012959044" description="Rhodopsin" evidence="4">
    <location>
        <begin position="25"/>
        <end position="122"/>
    </location>
</feature>
<comment type="subcellular location">
    <subcellularLocation>
        <location evidence="2">Cell projection</location>
        <location evidence="2">Rhabdomere membrane</location>
        <topology evidence="2">Multi-pass membrane protein</topology>
    </subcellularLocation>
</comment>
<feature type="region of interest" description="Disordered" evidence="3">
    <location>
        <begin position="92"/>
        <end position="122"/>
    </location>
</feature>
<evidence type="ECO:0000256" key="3">
    <source>
        <dbReference type="SAM" id="MobiDB-lite"/>
    </source>
</evidence>
<feature type="compositionally biased region" description="Pro residues" evidence="3">
    <location>
        <begin position="34"/>
        <end position="62"/>
    </location>
</feature>
<gene>
    <name evidence="5" type="ORF">BCV72DRAFT_223299</name>
</gene>
<feature type="compositionally biased region" description="Polar residues" evidence="3">
    <location>
        <begin position="63"/>
        <end position="74"/>
    </location>
</feature>
<feature type="compositionally biased region" description="Low complexity" evidence="3">
    <location>
        <begin position="92"/>
        <end position="105"/>
    </location>
</feature>
<proteinExistence type="predicted"/>
<dbReference type="InterPro" id="IPR006031">
    <property type="entry name" value="XYPPX"/>
</dbReference>
<dbReference type="AlphaFoldDB" id="A0A1X0RBI6"/>
<feature type="region of interest" description="Disordered" evidence="3">
    <location>
        <begin position="34"/>
        <end position="74"/>
    </location>
</feature>
<dbReference type="VEuPathDB" id="FungiDB:BCV72DRAFT_223299"/>
<sequence length="122" mass="12501">MHLSSLTLFVSLSALYLFGQPAFCKPVPQYYPPQGYPPQGYPPQGYPPVTPQYPPGQAPSPSQPLGSPLDSVTSGLGNVVQLDLSKPATLPGLPAVAPLPGVPSGPTLPDLSGALGGAQQQD</sequence>
<dbReference type="Proteomes" id="UP000242414">
    <property type="component" value="Unassembled WGS sequence"/>
</dbReference>
<evidence type="ECO:0000256" key="2">
    <source>
        <dbReference type="ARBA" id="ARBA00043946"/>
    </source>
</evidence>
<feature type="signal peptide" evidence="4">
    <location>
        <begin position="1"/>
        <end position="24"/>
    </location>
</feature>
<dbReference type="EMBL" id="KV921876">
    <property type="protein sequence ID" value="ORE09415.1"/>
    <property type="molecule type" value="Genomic_DNA"/>
</dbReference>
<name>A0A1X0RBI6_RHIZD</name>